<dbReference type="PROSITE" id="PS50238">
    <property type="entry name" value="RHOGAP"/>
    <property type="match status" value="1"/>
</dbReference>
<dbReference type="SMART" id="SM00324">
    <property type="entry name" value="RhoGAP"/>
    <property type="match status" value="1"/>
</dbReference>
<feature type="compositionally biased region" description="Basic and acidic residues" evidence="2">
    <location>
        <begin position="331"/>
        <end position="353"/>
    </location>
</feature>
<proteinExistence type="predicted"/>
<dbReference type="STRING" id="363999.A0A439DJV8"/>
<dbReference type="GO" id="GO:0005938">
    <property type="term" value="C:cell cortex"/>
    <property type="evidence" value="ECO:0007669"/>
    <property type="project" value="UniProtKB-ARBA"/>
</dbReference>
<dbReference type="GO" id="GO:0007165">
    <property type="term" value="P:signal transduction"/>
    <property type="evidence" value="ECO:0007669"/>
    <property type="project" value="InterPro"/>
</dbReference>
<comment type="caution">
    <text evidence="4">The sequence shown here is derived from an EMBL/GenBank/DDBJ whole genome shotgun (WGS) entry which is preliminary data.</text>
</comment>
<dbReference type="PANTHER" id="PTHR23176">
    <property type="entry name" value="RHO/RAC/CDC GTPASE-ACTIVATING PROTEIN"/>
    <property type="match status" value="1"/>
</dbReference>
<feature type="compositionally biased region" description="Basic and acidic residues" evidence="2">
    <location>
        <begin position="628"/>
        <end position="642"/>
    </location>
</feature>
<feature type="compositionally biased region" description="Polar residues" evidence="2">
    <location>
        <begin position="185"/>
        <end position="201"/>
    </location>
</feature>
<organism evidence="4 5">
    <name type="scientific">Xylaria grammica</name>
    <dbReference type="NCBI Taxonomy" id="363999"/>
    <lineage>
        <taxon>Eukaryota</taxon>
        <taxon>Fungi</taxon>
        <taxon>Dikarya</taxon>
        <taxon>Ascomycota</taxon>
        <taxon>Pezizomycotina</taxon>
        <taxon>Sordariomycetes</taxon>
        <taxon>Xylariomycetidae</taxon>
        <taxon>Xylariales</taxon>
        <taxon>Xylariaceae</taxon>
        <taxon>Xylaria</taxon>
    </lineage>
</organism>
<feature type="compositionally biased region" description="Low complexity" evidence="2">
    <location>
        <begin position="34"/>
        <end position="52"/>
    </location>
</feature>
<gene>
    <name evidence="4" type="ORF">EKO27_g449</name>
</gene>
<dbReference type="InterPro" id="IPR008936">
    <property type="entry name" value="Rho_GTPase_activation_prot"/>
</dbReference>
<dbReference type="InterPro" id="IPR000198">
    <property type="entry name" value="RhoGAP_dom"/>
</dbReference>
<dbReference type="EMBL" id="RYZI01000005">
    <property type="protein sequence ID" value="RWA14697.1"/>
    <property type="molecule type" value="Genomic_DNA"/>
</dbReference>
<dbReference type="AlphaFoldDB" id="A0A439DJV8"/>
<dbReference type="CDD" id="cd00159">
    <property type="entry name" value="RhoGAP"/>
    <property type="match status" value="1"/>
</dbReference>
<feature type="compositionally biased region" description="Polar residues" evidence="2">
    <location>
        <begin position="135"/>
        <end position="147"/>
    </location>
</feature>
<evidence type="ECO:0000256" key="2">
    <source>
        <dbReference type="SAM" id="MobiDB-lite"/>
    </source>
</evidence>
<feature type="compositionally biased region" description="Basic and acidic residues" evidence="2">
    <location>
        <begin position="108"/>
        <end position="134"/>
    </location>
</feature>
<dbReference type="InterPro" id="IPR050729">
    <property type="entry name" value="Rho-GAP"/>
</dbReference>
<feature type="region of interest" description="Disordered" evidence="2">
    <location>
        <begin position="162"/>
        <end position="203"/>
    </location>
</feature>
<protein>
    <recommendedName>
        <fullName evidence="3">Rho-GAP domain-containing protein</fullName>
    </recommendedName>
</protein>
<feature type="compositionally biased region" description="Low complexity" evidence="2">
    <location>
        <begin position="644"/>
        <end position="655"/>
    </location>
</feature>
<feature type="region of interest" description="Disordered" evidence="2">
    <location>
        <begin position="627"/>
        <end position="716"/>
    </location>
</feature>
<name>A0A439DJV8_9PEZI</name>
<feature type="region of interest" description="Disordered" evidence="2">
    <location>
        <begin position="215"/>
        <end position="369"/>
    </location>
</feature>
<evidence type="ECO:0000259" key="3">
    <source>
        <dbReference type="PROSITE" id="PS50238"/>
    </source>
</evidence>
<accession>A0A439DJV8</accession>
<reference evidence="4 5" key="1">
    <citation type="submission" date="2018-12" db="EMBL/GenBank/DDBJ databases">
        <title>Draft genome sequence of Xylaria grammica IHI A82.</title>
        <authorList>
            <person name="Buettner E."/>
            <person name="Kellner H."/>
        </authorList>
    </citation>
    <scope>NUCLEOTIDE SEQUENCE [LARGE SCALE GENOMIC DNA]</scope>
    <source>
        <strain evidence="4 5">IHI A82</strain>
    </source>
</reference>
<feature type="compositionally biased region" description="Low complexity" evidence="2">
    <location>
        <begin position="77"/>
        <end position="96"/>
    </location>
</feature>
<evidence type="ECO:0000256" key="1">
    <source>
        <dbReference type="ARBA" id="ARBA00022468"/>
    </source>
</evidence>
<evidence type="ECO:0000313" key="4">
    <source>
        <dbReference type="EMBL" id="RWA14697.1"/>
    </source>
</evidence>
<feature type="compositionally biased region" description="Polar residues" evidence="2">
    <location>
        <begin position="670"/>
        <end position="699"/>
    </location>
</feature>
<keyword evidence="1" id="KW-0343">GTPase activation</keyword>
<feature type="region of interest" description="Disordered" evidence="2">
    <location>
        <begin position="1"/>
        <end position="147"/>
    </location>
</feature>
<evidence type="ECO:0000313" key="5">
    <source>
        <dbReference type="Proteomes" id="UP000286045"/>
    </source>
</evidence>
<dbReference type="Gene3D" id="1.10.555.10">
    <property type="entry name" value="Rho GTPase activation protein"/>
    <property type="match status" value="1"/>
</dbReference>
<keyword evidence="5" id="KW-1185">Reference proteome</keyword>
<sequence length="716" mass="79851">MGRRSAPQPLALADDNPSPTGNGNDDSDSKGLHSSIATATAAAALSSPESTAPGIADGPSPRFLFAPDNTNTLQVLSPSVSNKSPKSPRSPFSKFNPTRRPQTQQGEPRSRPVEVHEPLPLRSADDTHLVRQKTDYSNYNSQNPPAVPFISQSATTPIVSQSHGPIEEKHTRSGSRFFNFGKGSKPNNQPQHTHTASNSEAMSRGADLTIMAERVPSKASKYSDRSSPDLPIQKPAPVLPSRSDVSLPSTTEHDPTTSKKNKPKPFTLLGRNRSFKEQDDHIVQQNVTIQMTEPEKAATFDEQPPLKTAPINPEAHDRSFRNMMNSSTRNHSADRAFRDTSSHKEHRSDKENRSQPPSIKDNGGSTFFGGLRSSGSRAADMISKGLFGKGGRSASTSEREPMVDDEHYVLKVINLPLVEQTRKTRISKRLEESRDKTEFWMPAFPWRAIDYLNFNGTDVEGLYRVPGSGPQIKKWQRRFDEEFDVDLFAQNDLYDINIIGSMLKAWLRELPDELFPKEAQERVSRHCAGAEKVPQMLIDELSNLPPFKYYLLFAVTCHLSLLLAHSDKNKMDFRNLCICFQPCMKIDAFCFKFLVCDWRLCWQGCKNEAKYIEEEYKLFQQPLPRGLAGDRRNGNESHDDRAISSSDGSKTSSHTTETHTGKLRKKALAPSQSSGNLTVDYSPSPANQSADREAPTQQTRELRPLSPIKPLSPLNF</sequence>
<dbReference type="PANTHER" id="PTHR23176:SF125">
    <property type="entry name" value="GTPASE ACTIVATOR (BEM2), PUTATIVE (AFU_ORTHOLOGUE AFUA_7G04450)-RELATED"/>
    <property type="match status" value="1"/>
</dbReference>
<dbReference type="Proteomes" id="UP000286045">
    <property type="component" value="Unassembled WGS sequence"/>
</dbReference>
<dbReference type="GO" id="GO:0005096">
    <property type="term" value="F:GTPase activator activity"/>
    <property type="evidence" value="ECO:0007669"/>
    <property type="project" value="UniProtKB-KW"/>
</dbReference>
<dbReference type="SUPFAM" id="SSF48350">
    <property type="entry name" value="GTPase activation domain, GAP"/>
    <property type="match status" value="1"/>
</dbReference>
<dbReference type="Pfam" id="PF00620">
    <property type="entry name" value="RhoGAP"/>
    <property type="match status" value="1"/>
</dbReference>
<feature type="domain" description="Rho-GAP" evidence="3">
    <location>
        <begin position="428"/>
        <end position="623"/>
    </location>
</feature>